<dbReference type="Pfam" id="PF00202">
    <property type="entry name" value="Aminotran_3"/>
    <property type="match status" value="1"/>
</dbReference>
<dbReference type="Gene3D" id="3.40.640.10">
    <property type="entry name" value="Type I PLP-dependent aspartate aminotransferase-like (Major domain)"/>
    <property type="match status" value="1"/>
</dbReference>
<feature type="modified residue" description="N6-(pyridoxal phosphate)lysine" evidence="4">
    <location>
        <position position="252"/>
    </location>
</feature>
<evidence type="ECO:0000313" key="6">
    <source>
        <dbReference type="Proteomes" id="UP001228905"/>
    </source>
</evidence>
<dbReference type="InterPro" id="IPR005814">
    <property type="entry name" value="Aminotrans_3"/>
</dbReference>
<evidence type="ECO:0000256" key="2">
    <source>
        <dbReference type="ARBA" id="ARBA00022679"/>
    </source>
</evidence>
<dbReference type="InterPro" id="IPR049704">
    <property type="entry name" value="Aminotrans_3_PPA_site"/>
</dbReference>
<dbReference type="Gene3D" id="3.90.1150.10">
    <property type="entry name" value="Aspartate Aminotransferase, domain 1"/>
    <property type="match status" value="1"/>
</dbReference>
<dbReference type="GO" id="GO:0003992">
    <property type="term" value="F:N2-acetyl-L-ornithine:2-oxoglutarate 5-aminotransferase activity"/>
    <property type="evidence" value="ECO:0007669"/>
    <property type="project" value="UniProtKB-EC"/>
</dbReference>
<evidence type="ECO:0000256" key="1">
    <source>
        <dbReference type="ARBA" id="ARBA00022576"/>
    </source>
</evidence>
<proteinExistence type="inferred from homology"/>
<dbReference type="GO" id="GO:0009016">
    <property type="term" value="F:succinyldiaminopimelate transaminase activity"/>
    <property type="evidence" value="ECO:0007669"/>
    <property type="project" value="UniProtKB-EC"/>
</dbReference>
<comment type="cofactor">
    <cofactor evidence="4">
        <name>pyridoxal 5'-phosphate</name>
        <dbReference type="ChEBI" id="CHEBI:597326"/>
    </cofactor>
    <text evidence="4">Binds 1 pyridoxal phosphate per subunit.</text>
</comment>
<comment type="pathway">
    <text evidence="4">Amino-acid biosynthesis; L-arginine biosynthesis; N(2)-acetyl-L-ornithine from L-glutamate: step 4/4.</text>
</comment>
<keyword evidence="3 4" id="KW-0663">Pyridoxal phosphate</keyword>
<feature type="binding site" evidence="4">
    <location>
        <position position="136"/>
    </location>
    <ligand>
        <name>pyridoxal 5'-phosphate</name>
        <dbReference type="ChEBI" id="CHEBI:597326"/>
    </ligand>
</feature>
<feature type="binding site" evidence="4">
    <location>
        <begin position="222"/>
        <end position="225"/>
    </location>
    <ligand>
        <name>pyridoxal 5'-phosphate</name>
        <dbReference type="ChEBI" id="CHEBI:597326"/>
    </ligand>
</feature>
<dbReference type="InterPro" id="IPR050103">
    <property type="entry name" value="Class-III_PLP-dep_AT"/>
</dbReference>
<feature type="binding site" evidence="4">
    <location>
        <begin position="103"/>
        <end position="104"/>
    </location>
    <ligand>
        <name>pyridoxal 5'-phosphate</name>
        <dbReference type="ChEBI" id="CHEBI:597326"/>
    </ligand>
</feature>
<dbReference type="PANTHER" id="PTHR11986">
    <property type="entry name" value="AMINOTRANSFERASE CLASS III"/>
    <property type="match status" value="1"/>
</dbReference>
<dbReference type="SUPFAM" id="SSF53383">
    <property type="entry name" value="PLP-dependent transferases"/>
    <property type="match status" value="1"/>
</dbReference>
<dbReference type="PROSITE" id="PS00600">
    <property type="entry name" value="AA_TRANSFER_CLASS_3"/>
    <property type="match status" value="1"/>
</dbReference>
<evidence type="ECO:0000256" key="4">
    <source>
        <dbReference type="HAMAP-Rule" id="MF_01107"/>
    </source>
</evidence>
<gene>
    <name evidence="4" type="primary">argD</name>
    <name evidence="5" type="ORF">QO010_002310</name>
</gene>
<keyword evidence="2 4" id="KW-0808">Transferase</keyword>
<dbReference type="InterPro" id="IPR015421">
    <property type="entry name" value="PyrdxlP-dep_Trfase_major"/>
</dbReference>
<keyword evidence="4" id="KW-0055">Arginine biosynthesis</keyword>
<comment type="miscellaneous">
    <text evidence="4">May also have succinyldiaminopimelate aminotransferase activity, thus carrying out the corresponding step in lysine biosynthesis.</text>
</comment>
<dbReference type="InterPro" id="IPR004636">
    <property type="entry name" value="AcOrn/SuccOrn_fam"/>
</dbReference>
<keyword evidence="1 4" id="KW-0032">Aminotransferase</keyword>
<dbReference type="HAMAP" id="MF_01107">
    <property type="entry name" value="ArgD_aminotrans_3"/>
    <property type="match status" value="1"/>
</dbReference>
<comment type="similarity">
    <text evidence="4">Belongs to the class-III pyridoxal-phosphate-dependent aminotransferase family. ArgD subfamily.</text>
</comment>
<comment type="subunit">
    <text evidence="4">Homodimer.</text>
</comment>
<feature type="binding site" evidence="4">
    <location>
        <position position="280"/>
    </location>
    <ligand>
        <name>N(2)-acetyl-L-ornithine</name>
        <dbReference type="ChEBI" id="CHEBI:57805"/>
    </ligand>
</feature>
<reference evidence="5 6" key="1">
    <citation type="submission" date="2023-07" db="EMBL/GenBank/DDBJ databases">
        <title>Genomic Encyclopedia of Type Strains, Phase IV (KMG-IV): sequencing the most valuable type-strain genomes for metagenomic binning, comparative biology and taxonomic classification.</title>
        <authorList>
            <person name="Goeker M."/>
        </authorList>
    </citation>
    <scope>NUCLEOTIDE SEQUENCE [LARGE SCALE GENOMIC DNA]</scope>
    <source>
        <strain evidence="5 6">DSM 18695</strain>
    </source>
</reference>
<dbReference type="PIRSF" id="PIRSF000521">
    <property type="entry name" value="Transaminase_4ab_Lys_Orn"/>
    <property type="match status" value="1"/>
</dbReference>
<sequence>MTSSPAVSPDHIMGVYNRAPLAVARGEGVRLWDENGQEYLDCVAGIATTGLGHCHPALVAALKDQGEKLWHVSNIFRIPGQEALAKRLTDASFADVVFFTNSGTEAIECALKTARKYQTAVGKPERIDIIGFDGSFHGRSYGAINAAGNPNYVEGFGPRLPGYVQVTWGDKEALKAAIEAPSACAVIIEPVQGEGGARAMSEADLEELRGWTRDNGVLLIYDEVQSGMGRTGKLWAHEWANDAAPDIMAVAKALGGGFPVGACLASAEAARGMTVGVHGSTFGGNPLAMAVGVAAFDEINKPETLENARTVAGYFTQQLSGLRDRYPDVIVDVRGKGLLIGLKLIPNNRDFMAMARDQHLLVAGGGDNCVRLLPSLLITQDEAREAIAKLEQTCEAVRKKAAA</sequence>
<accession>A0ABU0IR94</accession>
<feature type="binding site" evidence="4">
    <location>
        <position position="139"/>
    </location>
    <ligand>
        <name>N(2)-acetyl-L-ornithine</name>
        <dbReference type="ChEBI" id="CHEBI:57805"/>
    </ligand>
</feature>
<dbReference type="NCBIfam" id="TIGR00707">
    <property type="entry name" value="argD"/>
    <property type="match status" value="1"/>
</dbReference>
<comment type="subcellular location">
    <subcellularLocation>
        <location evidence="4">Cytoplasm</location>
    </subcellularLocation>
</comment>
<dbReference type="PANTHER" id="PTHR11986:SF113">
    <property type="entry name" value="SUCCINYLORNITHINE TRANSAMINASE"/>
    <property type="match status" value="1"/>
</dbReference>
<keyword evidence="4" id="KW-0963">Cytoplasm</keyword>
<dbReference type="CDD" id="cd00610">
    <property type="entry name" value="OAT_like"/>
    <property type="match status" value="1"/>
</dbReference>
<feature type="binding site" evidence="4">
    <location>
        <position position="281"/>
    </location>
    <ligand>
        <name>pyridoxal 5'-phosphate</name>
        <dbReference type="ChEBI" id="CHEBI:597326"/>
    </ligand>
</feature>
<dbReference type="EMBL" id="JAUSVS010000003">
    <property type="protein sequence ID" value="MDQ0464529.1"/>
    <property type="molecule type" value="Genomic_DNA"/>
</dbReference>
<evidence type="ECO:0000256" key="3">
    <source>
        <dbReference type="ARBA" id="ARBA00022898"/>
    </source>
</evidence>
<keyword evidence="4" id="KW-0028">Amino-acid biosynthesis</keyword>
<comment type="catalytic activity">
    <reaction evidence="4">
        <text>N(2)-acetyl-L-ornithine + 2-oxoglutarate = N-acetyl-L-glutamate 5-semialdehyde + L-glutamate</text>
        <dbReference type="Rhea" id="RHEA:18049"/>
        <dbReference type="ChEBI" id="CHEBI:16810"/>
        <dbReference type="ChEBI" id="CHEBI:29123"/>
        <dbReference type="ChEBI" id="CHEBI:29985"/>
        <dbReference type="ChEBI" id="CHEBI:57805"/>
        <dbReference type="EC" id="2.6.1.11"/>
    </reaction>
</comment>
<organism evidence="5 6">
    <name type="scientific">Caulobacter ginsengisoli</name>
    <dbReference type="NCBI Taxonomy" id="400775"/>
    <lineage>
        <taxon>Bacteria</taxon>
        <taxon>Pseudomonadati</taxon>
        <taxon>Pseudomonadota</taxon>
        <taxon>Alphaproteobacteria</taxon>
        <taxon>Caulobacterales</taxon>
        <taxon>Caulobacteraceae</taxon>
        <taxon>Caulobacter</taxon>
    </lineage>
</organism>
<dbReference type="Proteomes" id="UP001228905">
    <property type="component" value="Unassembled WGS sequence"/>
</dbReference>
<protein>
    <recommendedName>
        <fullName evidence="4">Acetylornithine aminotransferase</fullName>
        <shortName evidence="4">ACOAT</shortName>
        <ecNumber evidence="4">2.6.1.11</ecNumber>
    </recommendedName>
</protein>
<keyword evidence="6" id="KW-1185">Reference proteome</keyword>
<comment type="caution">
    <text evidence="5">The sequence shown here is derived from an EMBL/GenBank/DDBJ whole genome shotgun (WGS) entry which is preliminary data.</text>
</comment>
<dbReference type="EC" id="2.6.1.11" evidence="4"/>
<dbReference type="InterPro" id="IPR015424">
    <property type="entry name" value="PyrdxlP-dep_Trfase"/>
</dbReference>
<name>A0ABU0IR94_9CAUL</name>
<evidence type="ECO:0000313" key="5">
    <source>
        <dbReference type="EMBL" id="MDQ0464529.1"/>
    </source>
</evidence>
<dbReference type="NCBIfam" id="NF002325">
    <property type="entry name" value="PRK01278.1"/>
    <property type="match status" value="1"/>
</dbReference>
<dbReference type="InterPro" id="IPR015422">
    <property type="entry name" value="PyrdxlP-dep_Trfase_small"/>
</dbReference>